<protein>
    <submittedName>
        <fullName evidence="1">Uncharacterized protein</fullName>
    </submittedName>
</protein>
<dbReference type="InterPro" id="IPR007253">
    <property type="entry name" value="Cell_wall-bd_2"/>
</dbReference>
<comment type="caution">
    <text evidence="1">The sequence shown here is derived from an EMBL/GenBank/DDBJ whole genome shotgun (WGS) entry which is preliminary data.</text>
</comment>
<reference evidence="2" key="1">
    <citation type="journal article" date="2019" name="Int. J. Syst. Evol. Microbiol.">
        <title>The Global Catalogue of Microorganisms (GCM) 10K type strain sequencing project: providing services to taxonomists for standard genome sequencing and annotation.</title>
        <authorList>
            <consortium name="The Broad Institute Genomics Platform"/>
            <consortium name="The Broad Institute Genome Sequencing Center for Infectious Disease"/>
            <person name="Wu L."/>
            <person name="Ma J."/>
        </authorList>
    </citation>
    <scope>NUCLEOTIDE SEQUENCE [LARGE SCALE GENOMIC DNA]</scope>
    <source>
        <strain evidence="2">JCM 15592</strain>
    </source>
</reference>
<accession>A0ABP4Y0Z8</accession>
<evidence type="ECO:0000313" key="1">
    <source>
        <dbReference type="EMBL" id="GAA1800330.1"/>
    </source>
</evidence>
<proteinExistence type="predicted"/>
<dbReference type="EMBL" id="BAAAPO010000040">
    <property type="protein sequence ID" value="GAA1800330.1"/>
    <property type="molecule type" value="Genomic_DNA"/>
</dbReference>
<sequence>MPCPPRLPTLSPPGTRTAYVARGDNFPDALTGVPVAAKGHAPILLVHPDEIPATVDRALNRLRPKQIVILGGPASVSPALQARLSAYTPGPVTRITGPDRYAVAAALSKGAFPDGSREVFVASGEVFPDALSAAPLAAGATKTAPASPLLLTRGDELPAVVATEVSRLAPRTITVVGGPRTVSGAVLDALRATGASVTRVSGDDRYDVSAEVAARFGTGALTGSYLASGEVFPDAILGAALAGARHEPLLLTSGRRLPAVIADGLERLQEVRGTVVGGPASVAAIVRDEYGRTLP</sequence>
<dbReference type="RefSeq" id="WP_344085898.1">
    <property type="nucleotide sequence ID" value="NZ_BAAAPO010000040.1"/>
</dbReference>
<name>A0ABP4Y0Z8_9MICO</name>
<dbReference type="PANTHER" id="PTHR30032:SF8">
    <property type="entry name" value="GERMINATION-SPECIFIC N-ACETYLMURAMOYL-L-ALANINE AMIDASE"/>
    <property type="match status" value="1"/>
</dbReference>
<keyword evidence="2" id="KW-1185">Reference proteome</keyword>
<gene>
    <name evidence="1" type="ORF">GCM10009811_25190</name>
</gene>
<organism evidence="1 2">
    <name type="scientific">Nostocoides veronense</name>
    <dbReference type="NCBI Taxonomy" id="330836"/>
    <lineage>
        <taxon>Bacteria</taxon>
        <taxon>Bacillati</taxon>
        <taxon>Actinomycetota</taxon>
        <taxon>Actinomycetes</taxon>
        <taxon>Micrococcales</taxon>
        <taxon>Intrasporangiaceae</taxon>
        <taxon>Nostocoides</taxon>
    </lineage>
</organism>
<dbReference type="Proteomes" id="UP001499938">
    <property type="component" value="Unassembled WGS sequence"/>
</dbReference>
<dbReference type="Pfam" id="PF04122">
    <property type="entry name" value="CW_binding_2"/>
    <property type="match status" value="3"/>
</dbReference>
<dbReference type="InterPro" id="IPR051922">
    <property type="entry name" value="Bact_Sporulation_Assoc"/>
</dbReference>
<dbReference type="PANTHER" id="PTHR30032">
    <property type="entry name" value="N-ACETYLMURAMOYL-L-ALANINE AMIDASE-RELATED"/>
    <property type="match status" value="1"/>
</dbReference>
<evidence type="ECO:0000313" key="2">
    <source>
        <dbReference type="Proteomes" id="UP001499938"/>
    </source>
</evidence>